<comment type="caution">
    <text evidence="4">The sequence shown here is derived from an EMBL/GenBank/DDBJ whole genome shotgun (WGS) entry which is preliminary data.</text>
</comment>
<feature type="transmembrane region" description="Helical" evidence="2">
    <location>
        <begin position="141"/>
        <end position="158"/>
    </location>
</feature>
<dbReference type="Proteomes" id="UP000319792">
    <property type="component" value="Unassembled WGS sequence"/>
</dbReference>
<dbReference type="AlphaFoldDB" id="A0A5C5RHT1"/>
<evidence type="ECO:0000313" key="4">
    <source>
        <dbReference type="EMBL" id="TWS22184.1"/>
    </source>
</evidence>
<feature type="transmembrane region" description="Helical" evidence="2">
    <location>
        <begin position="406"/>
        <end position="426"/>
    </location>
</feature>
<evidence type="ECO:0000256" key="1">
    <source>
        <dbReference type="SAM" id="MobiDB-lite"/>
    </source>
</evidence>
<feature type="transmembrane region" description="Helical" evidence="2">
    <location>
        <begin position="223"/>
        <end position="244"/>
    </location>
</feature>
<feature type="domain" description="Acyltransferase 3" evidence="3">
    <location>
        <begin position="23"/>
        <end position="356"/>
    </location>
</feature>
<protein>
    <submittedName>
        <fullName evidence="4">Acyltransferase</fullName>
    </submittedName>
</protein>
<feature type="transmembrane region" description="Helical" evidence="2">
    <location>
        <begin position="165"/>
        <end position="183"/>
    </location>
</feature>
<keyword evidence="2" id="KW-0812">Transmembrane</keyword>
<feature type="transmembrane region" description="Helical" evidence="2">
    <location>
        <begin position="68"/>
        <end position="90"/>
    </location>
</feature>
<dbReference type="Pfam" id="PF01757">
    <property type="entry name" value="Acyl_transf_3"/>
    <property type="match status" value="1"/>
</dbReference>
<gene>
    <name evidence="4" type="ORF">FK268_20615</name>
</gene>
<dbReference type="InterPro" id="IPR002656">
    <property type="entry name" value="Acyl_transf_3_dom"/>
</dbReference>
<feature type="transmembrane region" description="Helical" evidence="2">
    <location>
        <begin position="264"/>
        <end position="284"/>
    </location>
</feature>
<proteinExistence type="predicted"/>
<feature type="transmembrane region" description="Helical" evidence="2">
    <location>
        <begin position="30"/>
        <end position="48"/>
    </location>
</feature>
<dbReference type="EMBL" id="VIGV01000011">
    <property type="protein sequence ID" value="TWS22184.1"/>
    <property type="molecule type" value="Genomic_DNA"/>
</dbReference>
<keyword evidence="2" id="KW-0472">Membrane</keyword>
<evidence type="ECO:0000256" key="2">
    <source>
        <dbReference type="SAM" id="Phobius"/>
    </source>
</evidence>
<keyword evidence="2" id="KW-1133">Transmembrane helix</keyword>
<evidence type="ECO:0000313" key="5">
    <source>
        <dbReference type="Proteomes" id="UP000319792"/>
    </source>
</evidence>
<feature type="transmembrane region" description="Helical" evidence="2">
    <location>
        <begin position="195"/>
        <end position="216"/>
    </location>
</feature>
<feature type="transmembrane region" description="Helical" evidence="2">
    <location>
        <begin position="111"/>
        <end position="129"/>
    </location>
</feature>
<reference evidence="4 5" key="1">
    <citation type="submission" date="2019-06" db="EMBL/GenBank/DDBJ databases">
        <authorList>
            <person name="Teng J.L.L."/>
            <person name="Lee H.H."/>
            <person name="Lau S.K.P."/>
            <person name="Woo P.C.Y."/>
        </authorList>
    </citation>
    <scope>NUCLEOTIDE SEQUENCE [LARGE SCALE GENOMIC DNA]</scope>
    <source>
        <strain evidence="4 5">HKU70</strain>
    </source>
</reference>
<name>A0A5C5RHT1_9ACTN</name>
<organism evidence="4 5">
    <name type="scientific">Tsukamurella sputi</name>
    <dbReference type="NCBI Taxonomy" id="2591848"/>
    <lineage>
        <taxon>Bacteria</taxon>
        <taxon>Bacillati</taxon>
        <taxon>Actinomycetota</taxon>
        <taxon>Actinomycetes</taxon>
        <taxon>Mycobacteriales</taxon>
        <taxon>Tsukamurellaceae</taxon>
        <taxon>Tsukamurella</taxon>
    </lineage>
</organism>
<dbReference type="GO" id="GO:0016747">
    <property type="term" value="F:acyltransferase activity, transferring groups other than amino-acyl groups"/>
    <property type="evidence" value="ECO:0007669"/>
    <property type="project" value="InterPro"/>
</dbReference>
<keyword evidence="4" id="KW-0808">Transferase</keyword>
<evidence type="ECO:0000259" key="3">
    <source>
        <dbReference type="Pfam" id="PF01757"/>
    </source>
</evidence>
<feature type="transmembrane region" description="Helical" evidence="2">
    <location>
        <begin position="337"/>
        <end position="360"/>
    </location>
</feature>
<sequence>MVTMRFLPDRTTVLDGTPDTRDRAIDVARILSLLVVMFGHCVLLLATVTPSGVWVGNTLGAQRSLQPITWVLQVMPLFFLAGAASSAYGLKPGTPWGGWLLERAQRLARPVFWYLAFWSLALGATRVLLGESSAVRLGGESVALLWFIGVYLVVLAFVPALMRCGAIALAGIVVALLVASAGFDGARLAAGAIEWGFPNFLIVWLIPVVIGVAYARRMIPVRVALVVAALAFAGAVAAVAVGPYDVPLVVTGTETFSNTTPPTFLLGLHSVWVSLLFVAAAPAIGRWARRPRVWYPVAVGNGGAMTLYLWHIPAIAVAAFGLHAVGIDAADPAQAGFWGLMALRAAVFAVVMFALFVLLSPLEHRPLPWWDARVTAAGGRGALVGGLVCIAGVAALLMAKEGLGSSLGWQALAVFVLALLGARAACRPATVIVERGADRPQTDALDGAASAGPTVRGSQAGAEGPGLHRSTPIA</sequence>
<dbReference type="OrthoDB" id="8206682at2"/>
<dbReference type="RefSeq" id="WP_146437340.1">
    <property type="nucleotide sequence ID" value="NZ_VIGV01000011.1"/>
</dbReference>
<keyword evidence="4" id="KW-0012">Acyltransferase</keyword>
<feature type="transmembrane region" description="Helical" evidence="2">
    <location>
        <begin position="305"/>
        <end position="325"/>
    </location>
</feature>
<accession>A0A5C5RHT1</accession>
<keyword evidence="5" id="KW-1185">Reference proteome</keyword>
<feature type="transmembrane region" description="Helical" evidence="2">
    <location>
        <begin position="381"/>
        <end position="400"/>
    </location>
</feature>
<reference evidence="4 5" key="2">
    <citation type="submission" date="2019-08" db="EMBL/GenBank/DDBJ databases">
        <title>Tsukamurella conjunctivitidis sp. nov., Tsukamurella assacharolytica sp. nov. and Tsukamurella sputae sp. nov. isolated from patients with conjunctivitis, bacteraemia (lymphoma) and respiratory infection (sputum) in Hong Kong.</title>
        <authorList>
            <person name="Fok K.M.N."/>
            <person name="Fong J.Y.H."/>
        </authorList>
    </citation>
    <scope>NUCLEOTIDE SEQUENCE [LARGE SCALE GENOMIC DNA]</scope>
    <source>
        <strain evidence="4 5">HKU70</strain>
    </source>
</reference>
<feature type="region of interest" description="Disordered" evidence="1">
    <location>
        <begin position="443"/>
        <end position="474"/>
    </location>
</feature>